<evidence type="ECO:0000259" key="2">
    <source>
        <dbReference type="Pfam" id="PF00561"/>
    </source>
</evidence>
<dbReference type="Gene3D" id="1.20.1290.10">
    <property type="entry name" value="AhpD-like"/>
    <property type="match status" value="1"/>
</dbReference>
<dbReference type="Pfam" id="PF00561">
    <property type="entry name" value="Abhydrolase_1"/>
    <property type="match status" value="1"/>
</dbReference>
<evidence type="ECO:0000313" key="4">
    <source>
        <dbReference type="EMBL" id="RDI50742.1"/>
    </source>
</evidence>
<dbReference type="Pfam" id="PF02627">
    <property type="entry name" value="CMD"/>
    <property type="match status" value="1"/>
</dbReference>
<comment type="caution">
    <text evidence="4">The sequence shown here is derived from an EMBL/GenBank/DDBJ whole genome shotgun (WGS) entry which is preliminary data.</text>
</comment>
<keyword evidence="5" id="KW-1185">Reference proteome</keyword>
<evidence type="ECO:0000256" key="1">
    <source>
        <dbReference type="SAM" id="MobiDB-lite"/>
    </source>
</evidence>
<dbReference type="InterPro" id="IPR029032">
    <property type="entry name" value="AhpD-like"/>
</dbReference>
<dbReference type="PANTHER" id="PTHR43194">
    <property type="entry name" value="HYDROLASE ALPHA/BETA FOLD FAMILY"/>
    <property type="match status" value="1"/>
</dbReference>
<protein>
    <submittedName>
        <fullName evidence="4">Alpha-beta hydrolase superfamily lysophospholipase</fullName>
    </submittedName>
</protein>
<feature type="domain" description="AB hydrolase-1" evidence="2">
    <location>
        <begin position="35"/>
        <end position="119"/>
    </location>
</feature>
<accession>A0A370H5H7</accession>
<dbReference type="AlphaFoldDB" id="A0A370H5H7"/>
<feature type="region of interest" description="Disordered" evidence="1">
    <location>
        <begin position="487"/>
        <end position="506"/>
    </location>
</feature>
<dbReference type="Gene3D" id="3.40.50.1820">
    <property type="entry name" value="alpha/beta hydrolase"/>
    <property type="match status" value="1"/>
</dbReference>
<keyword evidence="4" id="KW-0378">Hydrolase</keyword>
<dbReference type="InterPro" id="IPR000073">
    <property type="entry name" value="AB_hydrolase_1"/>
</dbReference>
<dbReference type="OrthoDB" id="4704294at2"/>
<organism evidence="4 5">
    <name type="scientific">Nocardia mexicana</name>
    <dbReference type="NCBI Taxonomy" id="279262"/>
    <lineage>
        <taxon>Bacteria</taxon>
        <taxon>Bacillati</taxon>
        <taxon>Actinomycetota</taxon>
        <taxon>Actinomycetes</taxon>
        <taxon>Mycobacteriales</taxon>
        <taxon>Nocardiaceae</taxon>
        <taxon>Nocardia</taxon>
    </lineage>
</organism>
<dbReference type="GO" id="GO:0051920">
    <property type="term" value="F:peroxiredoxin activity"/>
    <property type="evidence" value="ECO:0007669"/>
    <property type="project" value="InterPro"/>
</dbReference>
<dbReference type="Proteomes" id="UP000255355">
    <property type="component" value="Unassembled WGS sequence"/>
</dbReference>
<dbReference type="RefSeq" id="WP_068018629.1">
    <property type="nucleotide sequence ID" value="NZ_QQAZ01000005.1"/>
</dbReference>
<dbReference type="SUPFAM" id="SSF53474">
    <property type="entry name" value="alpha/beta-Hydrolases"/>
    <property type="match status" value="1"/>
</dbReference>
<reference evidence="4 5" key="1">
    <citation type="submission" date="2018-07" db="EMBL/GenBank/DDBJ databases">
        <title>Genomic Encyclopedia of Type Strains, Phase IV (KMG-IV): sequencing the most valuable type-strain genomes for metagenomic binning, comparative biology and taxonomic classification.</title>
        <authorList>
            <person name="Goeker M."/>
        </authorList>
    </citation>
    <scope>NUCLEOTIDE SEQUENCE [LARGE SCALE GENOMIC DNA]</scope>
    <source>
        <strain evidence="4 5">DSM 44952</strain>
    </source>
</reference>
<dbReference type="InterPro" id="IPR029058">
    <property type="entry name" value="AB_hydrolase_fold"/>
</dbReference>
<dbReference type="PANTHER" id="PTHR43194:SF2">
    <property type="entry name" value="PEROXISOMAL MEMBRANE PROTEIN LPX1"/>
    <property type="match status" value="1"/>
</dbReference>
<gene>
    <name evidence="4" type="ORF">DFR68_105219</name>
</gene>
<dbReference type="GO" id="GO:0016787">
    <property type="term" value="F:hydrolase activity"/>
    <property type="evidence" value="ECO:0007669"/>
    <property type="project" value="UniProtKB-KW"/>
</dbReference>
<evidence type="ECO:0000313" key="5">
    <source>
        <dbReference type="Proteomes" id="UP000255355"/>
    </source>
</evidence>
<dbReference type="InterPro" id="IPR050228">
    <property type="entry name" value="Carboxylesterase_BioH"/>
</dbReference>
<evidence type="ECO:0000259" key="3">
    <source>
        <dbReference type="Pfam" id="PF02627"/>
    </source>
</evidence>
<sequence>MTITAFTDVAFAELPAGTFAYRRWGGADPGRPVAVLLHGNADSSAAWARVGPVLAEGFTVYALDLRGHGASATPPAGRYELDAAADDVRAFLDALELRSPLLVGHSWGAAIALLVAVGSGDSPARPLRGLVLEELPPEQTLDFYGAERVRRLQAVVGAAPEEIREFVSERHRSWHPVDLDTFIYGLTQVDSTTVRAVSAEGASQGPLLPLLAELTVPTLLLRADPRQLTILNDTDWVRARDLLPVRAGAVQIADAAHDIHRTAFDEFVRAVEEFLRETNSSPKDPAGERPSAETSAQSPRITPLPAEEVGRLTGGRFQGEALAPLFGGAGAAVLGDKPPLNLVATVAHDPDLLIAVAPLLLRVANGRLPARDREIVVLRVAGSTGSRYVGAIHRRVATELGMSEQEIDAATTDPEAREWTEHDAALVRAVDELRGPGATVTDETWRRLGIRYDEPQLLELLALVGAYTLVAGLANSCGMPVDEWLGDPAGSPDPNAMVGRAGGYSK</sequence>
<feature type="domain" description="Carboxymuconolactone decarboxylase-like" evidence="3">
    <location>
        <begin position="358"/>
        <end position="431"/>
    </location>
</feature>
<name>A0A370H5H7_9NOCA</name>
<proteinExistence type="predicted"/>
<feature type="region of interest" description="Disordered" evidence="1">
    <location>
        <begin position="276"/>
        <end position="305"/>
    </location>
</feature>
<dbReference type="STRING" id="1210089.GCA_001613165_02566"/>
<dbReference type="EMBL" id="QQAZ01000005">
    <property type="protein sequence ID" value="RDI50742.1"/>
    <property type="molecule type" value="Genomic_DNA"/>
</dbReference>
<dbReference type="InterPro" id="IPR003779">
    <property type="entry name" value="CMD-like"/>
</dbReference>
<dbReference type="SUPFAM" id="SSF69118">
    <property type="entry name" value="AhpD-like"/>
    <property type="match status" value="1"/>
</dbReference>